<dbReference type="EC" id="4.2.1.8" evidence="7"/>
<keyword evidence="10" id="KW-0456">Lyase</keyword>
<reference evidence="11 12" key="1">
    <citation type="journal article" date="2015" name="Genome Announc.">
        <title>Genome Assemblies of Three Soil-Associated Devosia species: D. insulae, D. limi, and D. soli.</title>
        <authorList>
            <person name="Hassan Y.I."/>
            <person name="Lepp D."/>
            <person name="Zhou T."/>
        </authorList>
    </citation>
    <scope>NUCLEOTIDE SEQUENCE [LARGE SCALE GENOMIC DNA]</scope>
    <source>
        <strain evidence="11 12">DS-56</strain>
    </source>
</reference>
<dbReference type="PANTHER" id="PTHR30387">
    <property type="entry name" value="MANNONATE DEHYDRATASE"/>
    <property type="match status" value="1"/>
</dbReference>
<comment type="cofactor">
    <cofactor evidence="2">
        <name>Mn(2+)</name>
        <dbReference type="ChEBI" id="CHEBI:29035"/>
    </cofactor>
</comment>
<dbReference type="RefSeq" id="WP_069912166.1">
    <property type="nucleotide sequence ID" value="NZ_LAJE02000365.1"/>
</dbReference>
<evidence type="ECO:0000256" key="9">
    <source>
        <dbReference type="ARBA" id="ARBA00023211"/>
    </source>
</evidence>
<evidence type="ECO:0000313" key="11">
    <source>
        <dbReference type="EMBL" id="OEO28499.1"/>
    </source>
</evidence>
<evidence type="ECO:0000256" key="10">
    <source>
        <dbReference type="ARBA" id="ARBA00023239"/>
    </source>
</evidence>
<gene>
    <name evidence="11" type="ORF">VW23_004365</name>
</gene>
<protein>
    <recommendedName>
        <fullName evidence="7">mannonate dehydratase</fullName>
        <ecNumber evidence="7">4.2.1.8</ecNumber>
    </recommendedName>
</protein>
<dbReference type="GO" id="GO:0008927">
    <property type="term" value="F:mannonate dehydratase activity"/>
    <property type="evidence" value="ECO:0007669"/>
    <property type="project" value="UniProtKB-EC"/>
</dbReference>
<dbReference type="OrthoDB" id="9780250at2"/>
<dbReference type="GO" id="GO:0030145">
    <property type="term" value="F:manganese ion binding"/>
    <property type="evidence" value="ECO:0007669"/>
    <property type="project" value="TreeGrafter"/>
</dbReference>
<comment type="similarity">
    <text evidence="6">Belongs to the mannonate dehydratase family.</text>
</comment>
<dbReference type="UniPathway" id="UPA00246"/>
<dbReference type="SUPFAM" id="SSF51658">
    <property type="entry name" value="Xylose isomerase-like"/>
    <property type="match status" value="1"/>
</dbReference>
<dbReference type="Pfam" id="PF03786">
    <property type="entry name" value="UxuA"/>
    <property type="match status" value="1"/>
</dbReference>
<proteinExistence type="inferred from homology"/>
<evidence type="ECO:0000256" key="7">
    <source>
        <dbReference type="ARBA" id="ARBA00012927"/>
    </source>
</evidence>
<evidence type="ECO:0000256" key="6">
    <source>
        <dbReference type="ARBA" id="ARBA00007389"/>
    </source>
</evidence>
<organism evidence="11 12">
    <name type="scientific">Devosia insulae DS-56</name>
    <dbReference type="NCBI Taxonomy" id="1116389"/>
    <lineage>
        <taxon>Bacteria</taxon>
        <taxon>Pseudomonadati</taxon>
        <taxon>Pseudomonadota</taxon>
        <taxon>Alphaproteobacteria</taxon>
        <taxon>Hyphomicrobiales</taxon>
        <taxon>Devosiaceae</taxon>
        <taxon>Devosia</taxon>
    </lineage>
</organism>
<evidence type="ECO:0000256" key="3">
    <source>
        <dbReference type="ARBA" id="ARBA00001954"/>
    </source>
</evidence>
<evidence type="ECO:0000256" key="1">
    <source>
        <dbReference type="ARBA" id="ARBA00001794"/>
    </source>
</evidence>
<accession>A0A1E5XIS8</accession>
<evidence type="ECO:0000256" key="5">
    <source>
        <dbReference type="ARBA" id="ARBA00004892"/>
    </source>
</evidence>
<keyword evidence="12" id="KW-1185">Reference proteome</keyword>
<sequence length="349" mass="38643">MGIRAAVGQFHDLTEERLRFAKQIGVTGLQMNNPALPGGDGKWAEQDVRELADKVREAGLTFEAIENVPSQFYMKAMLGLEGRDEQIENYHATIRAVARAGIPVLGLHFMPNSVWTTDYVGVTRGGATARKFDMAVVEANSENLELLRSFMPTGLGSLSGMPLFGKDGPFVSEAQMWSNYSYFMSAVLPVAEEEGLRLALHPDDPPVPMLGGVARLFYKPDNFKKAFELFGKSPSWALDLCLGCCSEMIGGKQNVTEMIEFFAPKGRIAYIHFRDVQGTVPNFTECFIGDGNYDPAEVIALLAENGFDGFLLDDHVPKMDGDSDWNHRGRAHAIGYMQGLIRMLEFSRR</sequence>
<dbReference type="InterPro" id="IPR036237">
    <property type="entry name" value="Xyl_isomerase-like_sf"/>
</dbReference>
<dbReference type="EMBL" id="LAJE02000365">
    <property type="protein sequence ID" value="OEO28499.1"/>
    <property type="molecule type" value="Genomic_DNA"/>
</dbReference>
<evidence type="ECO:0000256" key="8">
    <source>
        <dbReference type="ARBA" id="ARBA00023004"/>
    </source>
</evidence>
<keyword evidence="8" id="KW-0408">Iron</keyword>
<comment type="caution">
    <text evidence="11">The sequence shown here is derived from an EMBL/GenBank/DDBJ whole genome shotgun (WGS) entry which is preliminary data.</text>
</comment>
<name>A0A1E5XIS8_9HYPH</name>
<dbReference type="Gene3D" id="3.20.20.150">
    <property type="entry name" value="Divalent-metal-dependent TIM barrel enzymes"/>
    <property type="match status" value="1"/>
</dbReference>
<evidence type="ECO:0000313" key="12">
    <source>
        <dbReference type="Proteomes" id="UP000095463"/>
    </source>
</evidence>
<dbReference type="AlphaFoldDB" id="A0A1E5XIS8"/>
<dbReference type="InterPro" id="IPR004628">
    <property type="entry name" value="Man_deHydtase"/>
</dbReference>
<keyword evidence="9" id="KW-0464">Manganese</keyword>
<dbReference type="PANTHER" id="PTHR30387:SF2">
    <property type="entry name" value="MANNONATE DEHYDRATASE"/>
    <property type="match status" value="1"/>
</dbReference>
<dbReference type="GO" id="GO:0008198">
    <property type="term" value="F:ferrous iron binding"/>
    <property type="evidence" value="ECO:0007669"/>
    <property type="project" value="TreeGrafter"/>
</dbReference>
<comment type="cofactor">
    <cofactor evidence="3">
        <name>Fe(2+)</name>
        <dbReference type="ChEBI" id="CHEBI:29033"/>
    </cofactor>
</comment>
<evidence type="ECO:0000256" key="2">
    <source>
        <dbReference type="ARBA" id="ARBA00001936"/>
    </source>
</evidence>
<evidence type="ECO:0000256" key="4">
    <source>
        <dbReference type="ARBA" id="ARBA00002713"/>
    </source>
</evidence>
<comment type="function">
    <text evidence="4">Catalyzes the dehydration of D-mannonate.</text>
</comment>
<comment type="pathway">
    <text evidence="5">Carbohydrate metabolism; pentose and glucuronate interconversion.</text>
</comment>
<comment type="catalytic activity">
    <reaction evidence="1">
        <text>D-mannonate = 2-dehydro-3-deoxy-D-gluconate + H2O</text>
        <dbReference type="Rhea" id="RHEA:20097"/>
        <dbReference type="ChEBI" id="CHEBI:15377"/>
        <dbReference type="ChEBI" id="CHEBI:17767"/>
        <dbReference type="ChEBI" id="CHEBI:57990"/>
        <dbReference type="EC" id="4.2.1.8"/>
    </reaction>
</comment>
<dbReference type="GO" id="GO:0042840">
    <property type="term" value="P:D-glucuronate catabolic process"/>
    <property type="evidence" value="ECO:0007669"/>
    <property type="project" value="TreeGrafter"/>
</dbReference>
<dbReference type="Proteomes" id="UP000095463">
    <property type="component" value="Unassembled WGS sequence"/>
</dbReference>